<organism evidence="5 6">
    <name type="scientific">Pseudovibrio denitrificans</name>
    <dbReference type="NCBI Taxonomy" id="258256"/>
    <lineage>
        <taxon>Bacteria</taxon>
        <taxon>Pseudomonadati</taxon>
        <taxon>Pseudomonadota</taxon>
        <taxon>Alphaproteobacteria</taxon>
        <taxon>Hyphomicrobiales</taxon>
        <taxon>Stappiaceae</taxon>
        <taxon>Pseudovibrio</taxon>
    </lineage>
</organism>
<evidence type="ECO:0000256" key="2">
    <source>
        <dbReference type="ARBA" id="ARBA00023315"/>
    </source>
</evidence>
<dbReference type="PANTHER" id="PTHR43792">
    <property type="entry name" value="GNAT FAMILY, PUTATIVE (AFU_ORTHOLOGUE AFUA_3G00765)-RELATED-RELATED"/>
    <property type="match status" value="1"/>
</dbReference>
<accession>A0A1I7B6S8</accession>
<keyword evidence="6" id="KW-1185">Reference proteome</keyword>
<evidence type="ECO:0000313" key="5">
    <source>
        <dbReference type="EMBL" id="SFT82909.1"/>
    </source>
</evidence>
<evidence type="ECO:0000256" key="3">
    <source>
        <dbReference type="ARBA" id="ARBA00038502"/>
    </source>
</evidence>
<protein>
    <submittedName>
        <fullName evidence="5">Protein N-acetyltransferase, RimJ/RimL family</fullName>
    </submittedName>
</protein>
<dbReference type="Proteomes" id="UP000183371">
    <property type="component" value="Unassembled WGS sequence"/>
</dbReference>
<dbReference type="Pfam" id="PF13302">
    <property type="entry name" value="Acetyltransf_3"/>
    <property type="match status" value="1"/>
</dbReference>
<dbReference type="GO" id="GO:0016747">
    <property type="term" value="F:acyltransferase activity, transferring groups other than amino-acyl groups"/>
    <property type="evidence" value="ECO:0007669"/>
    <property type="project" value="InterPro"/>
</dbReference>
<comment type="similarity">
    <text evidence="3">Belongs to the acetyltransferase family. RimJ subfamily.</text>
</comment>
<dbReference type="InterPro" id="IPR051531">
    <property type="entry name" value="N-acetyltransferase"/>
</dbReference>
<gene>
    <name evidence="5" type="ORF">SAMN05444141_103705</name>
</gene>
<dbReference type="InterPro" id="IPR000182">
    <property type="entry name" value="GNAT_dom"/>
</dbReference>
<sequence>MTFPELKTERLALRALRENDLALICDYLNNFEVTRMLSVVPYPYTKADGEWWLSNCANTPLTQEVNWAIEFEHHFVGVISIHISEEGVPLIGYWLAKPFWGKGFMSEATAEVIRYCFEVLGSERITCGAFDENHGSLRVQEKNGFQRTGLRRDKCRARGNEAVTLIETELTRYLWEAKRAVAV</sequence>
<keyword evidence="1 5" id="KW-0808">Transferase</keyword>
<dbReference type="EMBL" id="FPBD01000003">
    <property type="protein sequence ID" value="SFT82909.1"/>
    <property type="molecule type" value="Genomic_DNA"/>
</dbReference>
<dbReference type="Gene3D" id="3.40.630.30">
    <property type="match status" value="1"/>
</dbReference>
<dbReference type="PANTHER" id="PTHR43792:SF8">
    <property type="entry name" value="[RIBOSOMAL PROTEIN US5]-ALANINE N-ACETYLTRANSFERASE"/>
    <property type="match status" value="1"/>
</dbReference>
<evidence type="ECO:0000313" key="6">
    <source>
        <dbReference type="Proteomes" id="UP000183371"/>
    </source>
</evidence>
<dbReference type="SUPFAM" id="SSF55729">
    <property type="entry name" value="Acyl-CoA N-acyltransferases (Nat)"/>
    <property type="match status" value="1"/>
</dbReference>
<keyword evidence="2" id="KW-0012">Acyltransferase</keyword>
<evidence type="ECO:0000256" key="1">
    <source>
        <dbReference type="ARBA" id="ARBA00022679"/>
    </source>
</evidence>
<dbReference type="InterPro" id="IPR016181">
    <property type="entry name" value="Acyl_CoA_acyltransferase"/>
</dbReference>
<proteinExistence type="inferred from homology"/>
<dbReference type="PROSITE" id="PS51186">
    <property type="entry name" value="GNAT"/>
    <property type="match status" value="1"/>
</dbReference>
<reference evidence="6" key="1">
    <citation type="submission" date="2016-10" db="EMBL/GenBank/DDBJ databases">
        <authorList>
            <person name="Varghese N."/>
            <person name="Submissions S."/>
        </authorList>
    </citation>
    <scope>NUCLEOTIDE SEQUENCE [LARGE SCALE GENOMIC DNA]</scope>
    <source>
        <strain evidence="6">DSM 17465</strain>
    </source>
</reference>
<dbReference type="AlphaFoldDB" id="A0A1I7B6S8"/>
<dbReference type="RefSeq" id="WP_054782983.1">
    <property type="nucleotide sequence ID" value="NZ_FPBD01000003.1"/>
</dbReference>
<evidence type="ECO:0000259" key="4">
    <source>
        <dbReference type="PROSITE" id="PS51186"/>
    </source>
</evidence>
<name>A0A1I7B6S8_9HYPH</name>
<feature type="domain" description="N-acetyltransferase" evidence="4">
    <location>
        <begin position="11"/>
        <end position="175"/>
    </location>
</feature>